<evidence type="ECO:0000313" key="4">
    <source>
        <dbReference type="Proteomes" id="UP000774804"/>
    </source>
</evidence>
<evidence type="ECO:0000313" key="2">
    <source>
        <dbReference type="EMBL" id="KAG2940922.1"/>
    </source>
</evidence>
<proteinExistence type="predicted"/>
<sequence>MWPPPLAGRCRISHGLIAPSESASERNEANASQNLAESAPSDAVRRRRNCTAGPAVQVGQFQTGQDTARDSRKPSRPKKAAVTNQAGAYKHTEKAVPRFQMELRVMTFPSSKLPPGLTDHSRAKFLGLLVGQVTASFIAVLLRPIQLDQLL</sequence>
<dbReference type="Proteomes" id="UP000774804">
    <property type="component" value="Unassembled WGS sequence"/>
</dbReference>
<dbReference type="AlphaFoldDB" id="A0A8T1DPP6"/>
<accession>A0A8T1DPP6</accession>
<organism evidence="2 4">
    <name type="scientific">Phytophthora cactorum</name>
    <dbReference type="NCBI Taxonomy" id="29920"/>
    <lineage>
        <taxon>Eukaryota</taxon>
        <taxon>Sar</taxon>
        <taxon>Stramenopiles</taxon>
        <taxon>Oomycota</taxon>
        <taxon>Peronosporomycetes</taxon>
        <taxon>Peronosporales</taxon>
        <taxon>Peronosporaceae</taxon>
        <taxon>Phytophthora</taxon>
    </lineage>
</organism>
<protein>
    <submittedName>
        <fullName evidence="2">Uncharacterized protein</fullName>
    </submittedName>
</protein>
<evidence type="ECO:0000313" key="3">
    <source>
        <dbReference type="EMBL" id="KAG3227196.1"/>
    </source>
</evidence>
<dbReference type="EMBL" id="RCMI01000032">
    <property type="protein sequence ID" value="KAG2940922.1"/>
    <property type="molecule type" value="Genomic_DNA"/>
</dbReference>
<name>A0A8T1DPP6_9STRA</name>
<evidence type="ECO:0000256" key="1">
    <source>
        <dbReference type="SAM" id="MobiDB-lite"/>
    </source>
</evidence>
<gene>
    <name evidence="2" type="ORF">PC115_g2260</name>
    <name evidence="3" type="ORF">PC129_g2264</name>
</gene>
<reference evidence="2" key="1">
    <citation type="submission" date="2018-10" db="EMBL/GenBank/DDBJ databases">
        <title>Effector identification in a new, highly contiguous assembly of the strawberry crown rot pathogen Phytophthora cactorum.</title>
        <authorList>
            <person name="Armitage A.D."/>
            <person name="Nellist C.F."/>
            <person name="Bates H."/>
            <person name="Vickerstaff R.J."/>
            <person name="Harrison R.J."/>
        </authorList>
    </citation>
    <scope>NUCLEOTIDE SEQUENCE</scope>
    <source>
        <strain evidence="2">4032</strain>
        <strain evidence="3">P421</strain>
    </source>
</reference>
<dbReference type="EMBL" id="RCMV01000040">
    <property type="protein sequence ID" value="KAG3227196.1"/>
    <property type="molecule type" value="Genomic_DNA"/>
</dbReference>
<feature type="region of interest" description="Disordered" evidence="1">
    <location>
        <begin position="17"/>
        <end position="88"/>
    </location>
</feature>
<dbReference type="Proteomes" id="UP000760860">
    <property type="component" value="Unassembled WGS sequence"/>
</dbReference>
<comment type="caution">
    <text evidence="2">The sequence shown here is derived from an EMBL/GenBank/DDBJ whole genome shotgun (WGS) entry which is preliminary data.</text>
</comment>